<protein>
    <submittedName>
        <fullName evidence="2">SAM-dependent methyltransferase protein</fullName>
    </submittedName>
</protein>
<name>A0A2L0HCE3_RHIFR</name>
<dbReference type="EMBL" id="CP024309">
    <property type="protein sequence ID" value="AUX79163.1"/>
    <property type="molecule type" value="Genomic_DNA"/>
</dbReference>
<accession>A0A2L0HCE3</accession>
<dbReference type="Pfam" id="PF01861">
    <property type="entry name" value="BpsA_C"/>
    <property type="match status" value="1"/>
</dbReference>
<keyword evidence="2" id="KW-0489">Methyltransferase</keyword>
<feature type="domain" description="N(4)-bis(aminopropyl)spermidine synthase C-terminal" evidence="1">
    <location>
        <begin position="12"/>
        <end position="240"/>
    </location>
</feature>
<evidence type="ECO:0000313" key="3">
    <source>
        <dbReference type="Proteomes" id="UP000239340"/>
    </source>
</evidence>
<evidence type="ECO:0000313" key="2">
    <source>
        <dbReference type="EMBL" id="AUX79163.1"/>
    </source>
</evidence>
<evidence type="ECO:0000259" key="1">
    <source>
        <dbReference type="Pfam" id="PF01861"/>
    </source>
</evidence>
<dbReference type="InterPro" id="IPR002723">
    <property type="entry name" value="BpsA_C"/>
</dbReference>
<reference evidence="2 3" key="1">
    <citation type="submission" date="2017-10" db="EMBL/GenBank/DDBJ databases">
        <title>Analysis of the genome sequences of Rhizobium populations associated to common bean (phaseolus vulgaris).</title>
        <authorList>
            <person name="Bustos P."/>
            <person name="Santamaria R.I."/>
            <person name="Miranda-Sanchez F."/>
            <person name="Perez-Carrascal O."/>
            <person name="Juarez S."/>
            <person name="Lozano L."/>
            <person name="Martinez-Flores I."/>
            <person name="Vinuesa P."/>
            <person name="Martinez-Romero E."/>
            <person name="Cevallos M.A."/>
            <person name="Romero D."/>
            <person name="Davila G."/>
            <person name="Gonzalez V."/>
        </authorList>
    </citation>
    <scope>NUCLEOTIDE SEQUENCE [LARGE SCALE GENOMIC DNA]</scope>
    <source>
        <strain evidence="2 3">NXT3</strain>
        <plasmid evidence="3">Plasmid psfrenxt3b</plasmid>
    </source>
</reference>
<geneLocation type="plasmid" evidence="3">
    <name>psfrenxt3b</name>
</geneLocation>
<keyword evidence="2" id="KW-0808">Transferase</keyword>
<dbReference type="InterPro" id="IPR029063">
    <property type="entry name" value="SAM-dependent_MTases_sf"/>
</dbReference>
<proteinExistence type="predicted"/>
<dbReference type="SUPFAM" id="SSF53335">
    <property type="entry name" value="S-adenosyl-L-methionine-dependent methyltransferases"/>
    <property type="match status" value="1"/>
</dbReference>
<keyword evidence="2" id="KW-0614">Plasmid</keyword>
<dbReference type="GO" id="GO:0008168">
    <property type="term" value="F:methyltransferase activity"/>
    <property type="evidence" value="ECO:0007669"/>
    <property type="project" value="UniProtKB-KW"/>
</dbReference>
<gene>
    <name evidence="2" type="ORF">NXT3_PB00512</name>
</gene>
<dbReference type="Gene3D" id="3.40.50.150">
    <property type="entry name" value="Vaccinia Virus protein VP39"/>
    <property type="match status" value="1"/>
</dbReference>
<dbReference type="AlphaFoldDB" id="A0A2L0HCE3"/>
<dbReference type="GO" id="GO:0032259">
    <property type="term" value="P:methylation"/>
    <property type="evidence" value="ECO:0007669"/>
    <property type="project" value="UniProtKB-KW"/>
</dbReference>
<sequence length="278" mass="32052">MREQVDLHRAINAVSDVVQNRPRPLRDFDQIHMKTGDMVVQSELVADWADKKRLAFIGDGDAISVCVAYLMARQVLSFGPSKITVFDFDERTVNAVKRFADRERLEHLDAELYNCLDAFPDRTKYDLFYTNPPWGASNNGESVNVFVERGIEAVRYEGEGMIVIADDDELDWPKQVLASVQAFSLERGFYVSRMQRKLHEYHLDDAPELRSCNLFVNSLPKNGERYKPSTATAVERLENFYGKLQAPKVKFVRERKRPDYGKASDDEYELELLERQGD</sequence>
<dbReference type="RefSeq" id="WP_104840645.1">
    <property type="nucleotide sequence ID" value="NZ_CP024309.1"/>
</dbReference>
<organism evidence="2 3">
    <name type="scientific">Rhizobium fredii</name>
    <name type="common">Sinorhizobium fredii</name>
    <dbReference type="NCBI Taxonomy" id="380"/>
    <lineage>
        <taxon>Bacteria</taxon>
        <taxon>Pseudomonadati</taxon>
        <taxon>Pseudomonadota</taxon>
        <taxon>Alphaproteobacteria</taxon>
        <taxon>Hyphomicrobiales</taxon>
        <taxon>Rhizobiaceae</taxon>
        <taxon>Sinorhizobium/Ensifer group</taxon>
        <taxon>Sinorhizobium</taxon>
    </lineage>
</organism>
<dbReference type="Proteomes" id="UP000239340">
    <property type="component" value="Plasmid pSfreNXT3b"/>
</dbReference>